<sequence>MDFETEDDWVVTSTATNQHQPLGMNGTAYKKHTPTPVFDDPRPASSPPLRKNSPTAPMKFSRRKQKTSTPNVPERPASVPAKMSFSYRASSPASNSKSSLSKGKKYAGRSLQFIADPTMYVAQLISTYQSASGLVYCKEETPHLFVSQHLLENLDQCDDPCTWVQSLLLELARIVHRRKKHQPDLTPKFQRLLVQGICRGLDLYLKTHQDAQPTAVEPEIEDLITFPETHVESSSAIVDMAALHTEFDLIDLSDEPMSAPTALPNDTAPGNVALSTATPLASGSCLLDDFFAPLSNSINGSHHPTNDTTVSVTHTLADAPLPAPSLLPTSLRVSSSFLSMFDPARSTVVSTPPSLQPEPEPMSMPAPAPAPAPTSTPQPSSPQLQSALTDAHKVAFINMIQSMSSPSIVYYAMDVFDVESLLCKGAKYEQDGTLLCQQLLYHGFFSECISCIQRFDLFANFPLSSLAEYLFNAGQGGLLNTYVHDKISMQHGLLNYINIQLRYNFAGSLGVIEPEKLKDVDKEMAAAPPLANMRERRYQKELVNCSTKVLEQLCLPPDKFYFIWLSQRYGALRWVISSRSAQQMIENDYSISSSSNYNGLLELVVGASAPMAKLAIKELVDIKDMTGATYFAEHFGQLPFLSHYQSLSPAQRNLGIIKGEQISHARFPSTKQKKAHPGSMSGPVYQLPAGIPWMMVDDEPSLVTMKHALRKSAYVGLDTEWVPYVAQADAAHTSVMQIATLDAVFLLDLKTLTLPANAEAMLLTEHILTSLFEAPHIVKLAYEFGGDLTLLADSLPSVKRWQIANFKDFKKLRHFDNNQLGTTIAGGLAGAVSTCLHMSMNKKQQISNWEKRPLTEEQAIYAACDAYCLLDIYEHLLKQQHPFVSDPNTFVSPFEERTFA</sequence>
<dbReference type="Gene3D" id="3.30.420.10">
    <property type="entry name" value="Ribonuclease H-like superfamily/Ribonuclease H"/>
    <property type="match status" value="1"/>
</dbReference>
<feature type="compositionally biased region" description="Low complexity" evidence="1">
    <location>
        <begin position="84"/>
        <end position="101"/>
    </location>
</feature>
<feature type="compositionally biased region" description="Polar residues" evidence="1">
    <location>
        <begin position="11"/>
        <end position="20"/>
    </location>
</feature>
<reference evidence="3 4" key="1">
    <citation type="submission" date="2016-07" db="EMBL/GenBank/DDBJ databases">
        <title>Pervasive Adenine N6-methylation of Active Genes in Fungi.</title>
        <authorList>
            <consortium name="DOE Joint Genome Institute"/>
            <person name="Mondo S.J."/>
            <person name="Dannebaum R.O."/>
            <person name="Kuo R.C."/>
            <person name="Labutti K."/>
            <person name="Haridas S."/>
            <person name="Kuo A."/>
            <person name="Salamov A."/>
            <person name="Ahrendt S.R."/>
            <person name="Lipzen A."/>
            <person name="Sullivan W."/>
            <person name="Andreopoulos W.B."/>
            <person name="Clum A."/>
            <person name="Lindquist E."/>
            <person name="Daum C."/>
            <person name="Ramamoorthy G.K."/>
            <person name="Gryganskyi A."/>
            <person name="Culley D."/>
            <person name="Magnuson J.K."/>
            <person name="James T.Y."/>
            <person name="O'Malley M.A."/>
            <person name="Stajich J.E."/>
            <person name="Spatafora J.W."/>
            <person name="Visel A."/>
            <person name="Grigoriev I.V."/>
        </authorList>
    </citation>
    <scope>NUCLEOTIDE SEQUENCE [LARGE SCALE GENOMIC DNA]</scope>
    <source>
        <strain evidence="3 4">NRRL 3301</strain>
    </source>
</reference>
<feature type="domain" description="3'-5' exonuclease" evidence="2">
    <location>
        <begin position="695"/>
        <end position="879"/>
    </location>
</feature>
<dbReference type="GO" id="GO:0003676">
    <property type="term" value="F:nucleic acid binding"/>
    <property type="evidence" value="ECO:0007669"/>
    <property type="project" value="InterPro"/>
</dbReference>
<evidence type="ECO:0000256" key="1">
    <source>
        <dbReference type="SAM" id="MobiDB-lite"/>
    </source>
</evidence>
<evidence type="ECO:0000313" key="4">
    <source>
        <dbReference type="Proteomes" id="UP000242146"/>
    </source>
</evidence>
<dbReference type="GO" id="GO:0008408">
    <property type="term" value="F:3'-5' exonuclease activity"/>
    <property type="evidence" value="ECO:0007669"/>
    <property type="project" value="InterPro"/>
</dbReference>
<feature type="compositionally biased region" description="Pro residues" evidence="1">
    <location>
        <begin position="354"/>
        <end position="380"/>
    </location>
</feature>
<name>A0A1X2GXX3_9FUNG</name>
<dbReference type="OrthoDB" id="5376140at2759"/>
<organism evidence="3 4">
    <name type="scientific">Hesseltinella vesiculosa</name>
    <dbReference type="NCBI Taxonomy" id="101127"/>
    <lineage>
        <taxon>Eukaryota</taxon>
        <taxon>Fungi</taxon>
        <taxon>Fungi incertae sedis</taxon>
        <taxon>Mucoromycota</taxon>
        <taxon>Mucoromycotina</taxon>
        <taxon>Mucoromycetes</taxon>
        <taxon>Mucorales</taxon>
        <taxon>Cunninghamellaceae</taxon>
        <taxon>Hesseltinella</taxon>
    </lineage>
</organism>
<gene>
    <name evidence="3" type="ORF">DM01DRAFT_1403358</name>
</gene>
<dbReference type="GO" id="GO:0006139">
    <property type="term" value="P:nucleobase-containing compound metabolic process"/>
    <property type="evidence" value="ECO:0007669"/>
    <property type="project" value="InterPro"/>
</dbReference>
<dbReference type="Proteomes" id="UP000242146">
    <property type="component" value="Unassembled WGS sequence"/>
</dbReference>
<dbReference type="InterPro" id="IPR036397">
    <property type="entry name" value="RNaseH_sf"/>
</dbReference>
<dbReference type="InterPro" id="IPR052408">
    <property type="entry name" value="Exonuclease_MUT-7-like"/>
</dbReference>
<dbReference type="SUPFAM" id="SSF53098">
    <property type="entry name" value="Ribonuclease H-like"/>
    <property type="match status" value="1"/>
</dbReference>
<evidence type="ECO:0000313" key="3">
    <source>
        <dbReference type="EMBL" id="ORX62949.1"/>
    </source>
</evidence>
<feature type="region of interest" description="Disordered" evidence="1">
    <location>
        <begin position="1"/>
        <end position="102"/>
    </location>
</feature>
<dbReference type="PANTHER" id="PTHR47765">
    <property type="entry name" value="3'-5' EXONUCLEASE DOMAIN-CONTAINING PROTEIN"/>
    <property type="match status" value="1"/>
</dbReference>
<dbReference type="PANTHER" id="PTHR47765:SF2">
    <property type="entry name" value="EXONUCLEASE MUT-7 HOMOLOG"/>
    <property type="match status" value="1"/>
</dbReference>
<proteinExistence type="predicted"/>
<dbReference type="STRING" id="101127.A0A1X2GXX3"/>
<dbReference type="AlphaFoldDB" id="A0A1X2GXX3"/>
<dbReference type="InterPro" id="IPR012337">
    <property type="entry name" value="RNaseH-like_sf"/>
</dbReference>
<comment type="caution">
    <text evidence="3">The sequence shown here is derived from an EMBL/GenBank/DDBJ whole genome shotgun (WGS) entry which is preliminary data.</text>
</comment>
<feature type="region of interest" description="Disordered" evidence="1">
    <location>
        <begin position="348"/>
        <end position="384"/>
    </location>
</feature>
<dbReference type="Pfam" id="PF01612">
    <property type="entry name" value="DNA_pol_A_exo1"/>
    <property type="match status" value="1"/>
</dbReference>
<protein>
    <recommendedName>
        <fullName evidence="2">3'-5' exonuclease domain-containing protein</fullName>
    </recommendedName>
</protein>
<dbReference type="EMBL" id="MCGT01000001">
    <property type="protein sequence ID" value="ORX62949.1"/>
    <property type="molecule type" value="Genomic_DNA"/>
</dbReference>
<evidence type="ECO:0000259" key="2">
    <source>
        <dbReference type="Pfam" id="PF01612"/>
    </source>
</evidence>
<dbReference type="InterPro" id="IPR002562">
    <property type="entry name" value="3'-5'_exonuclease_dom"/>
</dbReference>
<keyword evidence="4" id="KW-1185">Reference proteome</keyword>
<accession>A0A1X2GXX3</accession>